<feature type="domain" description="ChsH2 C-terminal OB-fold" evidence="2">
    <location>
        <begin position="98"/>
        <end position="161"/>
    </location>
</feature>
<evidence type="ECO:0000259" key="4">
    <source>
        <dbReference type="Pfam" id="PF22691"/>
    </source>
</evidence>
<evidence type="ECO:0000259" key="2">
    <source>
        <dbReference type="Pfam" id="PF01796"/>
    </source>
</evidence>
<dbReference type="InterPro" id="IPR055140">
    <property type="entry name" value="Thiolase_C_2"/>
</dbReference>
<dbReference type="PANTHER" id="PTHR42870:SF1">
    <property type="entry name" value="NON-SPECIFIC LIPID-TRANSFER PROTEIN-LIKE 2"/>
    <property type="match status" value="1"/>
</dbReference>
<proteinExistence type="predicted"/>
<dbReference type="SUPFAM" id="SSF53901">
    <property type="entry name" value="Thiolase-like"/>
    <property type="match status" value="2"/>
</dbReference>
<feature type="region of interest" description="Disordered" evidence="1">
    <location>
        <begin position="178"/>
        <end position="198"/>
    </location>
</feature>
<dbReference type="RefSeq" id="WP_330504621.1">
    <property type="nucleotide sequence ID" value="NZ_JAZDUE010000007.1"/>
</dbReference>
<dbReference type="EMBL" id="JAZDUE010000007">
    <property type="protein sequence ID" value="MEE4023330.1"/>
    <property type="molecule type" value="Genomic_DNA"/>
</dbReference>
<sequence>MNSSTAPSPTIVDAWWICMPPDERDTVGLPDAVAESGERRPRVTGRPLPQPTLRSAEFWASGVDGVLRIARCESCGRLSHPRPPMCPHCRSRDLTMSPVSGRGVVVAVTVNEQQWLPDFPAPYIIAIVALEEDSAARLTTNIIGCDPDDVRVGTRVRVTFEQAAADIWIPLFELDDERPNEGAIPEPEDLSARSRPMASPDKFEDRVAITGIGQSAVGRRLMVDPLTLTVDACEAAVADAGLRFEDIDGLATYPGGPIGGGLTEGGTMPVEEILRIRPTWVSGGNEFPGQNGSIIAAMLAVASGLCRHVLCYRTVWESSHAAMVRDGRWVVPDARATGMTEHRAPYGAMSPANWIALCASNYFHRYGGSRETLGAIAVTARQHAAANPEAVYREPITMDDYLGARMISSPFGLYDCDVPVDGAVAVVVSAVDYATDGPNPPVFVEAVGTQIMETLSWDQGTLTHLPQSLGPSKHLWTRTDCSPDDVDVALLYDGFTFNALSWLEALGFCELGGAADFIGDGSAIRLGGRLPVNPHGGQLSAGRLHGYGFFREAVRQLRGHADSRQVPDAELAVVTAGGGVPSGAILLRR</sequence>
<dbReference type="CDD" id="cd00829">
    <property type="entry name" value="SCP-x_thiolase"/>
    <property type="match status" value="1"/>
</dbReference>
<dbReference type="InterPro" id="IPR016039">
    <property type="entry name" value="Thiolase-like"/>
</dbReference>
<organism evidence="5 6">
    <name type="scientific">Gordonia prachuapensis</name>
    <dbReference type="NCBI Taxonomy" id="3115651"/>
    <lineage>
        <taxon>Bacteria</taxon>
        <taxon>Bacillati</taxon>
        <taxon>Actinomycetota</taxon>
        <taxon>Actinomycetes</taxon>
        <taxon>Mycobacteriales</taxon>
        <taxon>Gordoniaceae</taxon>
        <taxon>Gordonia</taxon>
    </lineage>
</organism>
<gene>
    <name evidence="5" type="ORF">V1Y59_09605</name>
</gene>
<dbReference type="InterPro" id="IPR022002">
    <property type="entry name" value="ChsH2_Znr"/>
</dbReference>
<name>A0ABU7MSM6_9ACTN</name>
<evidence type="ECO:0000256" key="1">
    <source>
        <dbReference type="SAM" id="MobiDB-lite"/>
    </source>
</evidence>
<evidence type="ECO:0000313" key="5">
    <source>
        <dbReference type="EMBL" id="MEE4023330.1"/>
    </source>
</evidence>
<dbReference type="InterPro" id="IPR012340">
    <property type="entry name" value="NA-bd_OB-fold"/>
</dbReference>
<comment type="caution">
    <text evidence="5">The sequence shown here is derived from an EMBL/GenBank/DDBJ whole genome shotgun (WGS) entry which is preliminary data.</text>
</comment>
<dbReference type="SUPFAM" id="SSF50249">
    <property type="entry name" value="Nucleic acid-binding proteins"/>
    <property type="match status" value="1"/>
</dbReference>
<dbReference type="Gene3D" id="3.40.47.10">
    <property type="match status" value="1"/>
</dbReference>
<reference evidence="5 6" key="1">
    <citation type="submission" date="2024-01" db="EMBL/GenBank/DDBJ databases">
        <title>Draft genome sequence of Gordonia sp. PKS22-38.</title>
        <authorList>
            <person name="Suphannarot A."/>
            <person name="Mingma R."/>
        </authorList>
    </citation>
    <scope>NUCLEOTIDE SEQUENCE [LARGE SCALE GENOMIC DNA]</scope>
    <source>
        <strain evidence="5 6">PKS22-38</strain>
    </source>
</reference>
<evidence type="ECO:0000313" key="6">
    <source>
        <dbReference type="Proteomes" id="UP001335729"/>
    </source>
</evidence>
<keyword evidence="6" id="KW-1185">Reference proteome</keyword>
<dbReference type="Pfam" id="PF22691">
    <property type="entry name" value="Thiolase_C_1"/>
    <property type="match status" value="1"/>
</dbReference>
<feature type="domain" description="Thiolase C-terminal" evidence="4">
    <location>
        <begin position="479"/>
        <end position="582"/>
    </location>
</feature>
<feature type="domain" description="ChsH2 rubredoxin-like zinc ribbon" evidence="3">
    <location>
        <begin position="59"/>
        <end position="94"/>
    </location>
</feature>
<protein>
    <submittedName>
        <fullName evidence="5">OB-fold domain-containing protein</fullName>
    </submittedName>
</protein>
<dbReference type="InterPro" id="IPR002878">
    <property type="entry name" value="ChsH2_C"/>
</dbReference>
<dbReference type="Pfam" id="PF12172">
    <property type="entry name" value="zf-ChsH2"/>
    <property type="match status" value="1"/>
</dbReference>
<dbReference type="Pfam" id="PF01796">
    <property type="entry name" value="OB_ChsH2_C"/>
    <property type="match status" value="1"/>
</dbReference>
<dbReference type="Proteomes" id="UP001335729">
    <property type="component" value="Unassembled WGS sequence"/>
</dbReference>
<dbReference type="PANTHER" id="PTHR42870">
    <property type="entry name" value="ACETYL-COA C-ACETYLTRANSFERASE"/>
    <property type="match status" value="1"/>
</dbReference>
<evidence type="ECO:0000259" key="3">
    <source>
        <dbReference type="Pfam" id="PF12172"/>
    </source>
</evidence>
<accession>A0ABU7MSM6</accession>